<dbReference type="PROSITE" id="PS50144">
    <property type="entry name" value="MATH"/>
    <property type="match status" value="1"/>
</dbReference>
<gene>
    <name evidence="5" type="primary">LOC125315802</name>
</gene>
<dbReference type="Gene3D" id="2.60.210.10">
    <property type="entry name" value="Apoptosis, Tumor Necrosis Factor Receptor Associated Protein 2, Chain A"/>
    <property type="match status" value="1"/>
</dbReference>
<dbReference type="SMART" id="SM00061">
    <property type="entry name" value="MATH"/>
    <property type="match status" value="1"/>
</dbReference>
<feature type="domain" description="MATH" evidence="3">
    <location>
        <begin position="9"/>
        <end position="134"/>
    </location>
</feature>
<protein>
    <submittedName>
        <fullName evidence="5">MATH domain and coiled-coil domain-containing protein At2g01790-like</fullName>
    </submittedName>
</protein>
<sequence>MDAQNDVNRGEFRWTVSGFSRLTARKLYSDAFTVSGCKWRILVFPKGNNTDHLSLYLDVADAVTLPYGWTRNANFSLSLIDQINSVRHVRKETEHNFTTTESDWGFPSFIPLTELRRHTLGYLANDSLVIKAEVCVFTVTPPVIIQPAGPTDKFDSYFTGLEVLIHAAETNGVSEGSSSCHQDGALTAELPSLEEIDKAKHSLKECLSDLFKLNMKDRLSEALVTLSLAKTGISLEQQIAIKTFQANFNDFTSDFLTFEQDNAEFELRKLQRDERFSAMKKSQETHILYKQLMDNLAKEEEEHKRKMEEVKSRREKLLSDWEILLVESEEAKSGYKDEQKKVVEAEEKKRVAEERMSRSTTAWSNLKAQFC</sequence>
<dbReference type="InterPro" id="IPR008974">
    <property type="entry name" value="TRAF-like"/>
</dbReference>
<dbReference type="CDD" id="cd00121">
    <property type="entry name" value="MATH"/>
    <property type="match status" value="1"/>
</dbReference>
<accession>A0ABM3HLZ3</accession>
<dbReference type="InterPro" id="IPR002083">
    <property type="entry name" value="MATH/TRAF_dom"/>
</dbReference>
<reference evidence="5" key="1">
    <citation type="submission" date="2025-08" db="UniProtKB">
        <authorList>
            <consortium name="RefSeq"/>
        </authorList>
    </citation>
    <scope>IDENTIFICATION</scope>
    <source>
        <tissue evidence="5">Leaf</tissue>
    </source>
</reference>
<proteinExistence type="predicted"/>
<dbReference type="RefSeq" id="XP_048137623.1">
    <property type="nucleotide sequence ID" value="XM_048281666.1"/>
</dbReference>
<feature type="coiled-coil region" evidence="2">
    <location>
        <begin position="289"/>
        <end position="362"/>
    </location>
</feature>
<organism evidence="4 5">
    <name type="scientific">Rhodamnia argentea</name>
    <dbReference type="NCBI Taxonomy" id="178133"/>
    <lineage>
        <taxon>Eukaryota</taxon>
        <taxon>Viridiplantae</taxon>
        <taxon>Streptophyta</taxon>
        <taxon>Embryophyta</taxon>
        <taxon>Tracheophyta</taxon>
        <taxon>Spermatophyta</taxon>
        <taxon>Magnoliopsida</taxon>
        <taxon>eudicotyledons</taxon>
        <taxon>Gunneridae</taxon>
        <taxon>Pentapetalae</taxon>
        <taxon>rosids</taxon>
        <taxon>malvids</taxon>
        <taxon>Myrtales</taxon>
        <taxon>Myrtaceae</taxon>
        <taxon>Myrtoideae</taxon>
        <taxon>Myrteae</taxon>
        <taxon>Australasian group</taxon>
        <taxon>Rhodamnia</taxon>
    </lineage>
</organism>
<keyword evidence="4" id="KW-1185">Reference proteome</keyword>
<evidence type="ECO:0000313" key="4">
    <source>
        <dbReference type="Proteomes" id="UP000827889"/>
    </source>
</evidence>
<evidence type="ECO:0000259" key="3">
    <source>
        <dbReference type="PROSITE" id="PS50144"/>
    </source>
</evidence>
<evidence type="ECO:0000256" key="1">
    <source>
        <dbReference type="ARBA" id="ARBA00023054"/>
    </source>
</evidence>
<dbReference type="SUPFAM" id="SSF49599">
    <property type="entry name" value="TRAF domain-like"/>
    <property type="match status" value="1"/>
</dbReference>
<name>A0ABM3HLZ3_9MYRT</name>
<dbReference type="InterPro" id="IPR050804">
    <property type="entry name" value="MCC"/>
</dbReference>
<dbReference type="GeneID" id="125315802"/>
<dbReference type="Pfam" id="PF22486">
    <property type="entry name" value="MATH_2"/>
    <property type="match status" value="1"/>
</dbReference>
<dbReference type="PANTHER" id="PTHR46236">
    <property type="entry name" value="TRAF-LIKE SUPERFAMILY PROTEIN"/>
    <property type="match status" value="1"/>
</dbReference>
<evidence type="ECO:0000313" key="5">
    <source>
        <dbReference type="RefSeq" id="XP_048137623.1"/>
    </source>
</evidence>
<dbReference type="Proteomes" id="UP000827889">
    <property type="component" value="Chromosome 7"/>
</dbReference>
<evidence type="ECO:0000256" key="2">
    <source>
        <dbReference type="SAM" id="Coils"/>
    </source>
</evidence>
<keyword evidence="1 2" id="KW-0175">Coiled coil</keyword>
<dbReference type="PANTHER" id="PTHR46236:SF35">
    <property type="entry name" value="MATH DOMAIN-CONTAINING PROTEIN"/>
    <property type="match status" value="1"/>
</dbReference>